<dbReference type="EMBL" id="AAKOIS010000001">
    <property type="protein sequence ID" value="ECT9336020.1"/>
    <property type="molecule type" value="Genomic_DNA"/>
</dbReference>
<gene>
    <name evidence="1" type="ORF">CG757_05160</name>
</gene>
<evidence type="ECO:0000313" key="1">
    <source>
        <dbReference type="EMBL" id="ECT9336020.1"/>
    </source>
</evidence>
<reference evidence="1" key="1">
    <citation type="submission" date="2018-07" db="EMBL/GenBank/DDBJ databases">
        <authorList>
            <consortium name="PulseNet: The National Subtyping Network for Foodborne Disease Surveillance"/>
            <person name="Tarr C.L."/>
            <person name="Trees E."/>
            <person name="Katz L.S."/>
            <person name="Carleton-Romer H.A."/>
            <person name="Stroika S."/>
            <person name="Kucerova Z."/>
            <person name="Roache K.F."/>
            <person name="Sabol A.L."/>
            <person name="Besser J."/>
            <person name="Gerner-Smidt P."/>
        </authorList>
    </citation>
    <scope>NUCLEOTIDE SEQUENCE</scope>
    <source>
        <strain evidence="1">2015AM-0391</strain>
    </source>
</reference>
<proteinExistence type="predicted"/>
<dbReference type="Pfam" id="PF09950">
    <property type="entry name" value="Major_capside"/>
    <property type="match status" value="1"/>
</dbReference>
<accession>A0A5I1MJP5</accession>
<organism evidence="1">
    <name type="scientific">Salmonella enterica subsp. enterica serovar Cotham</name>
    <dbReference type="NCBI Taxonomy" id="2572724"/>
    <lineage>
        <taxon>Bacteria</taxon>
        <taxon>Pseudomonadati</taxon>
        <taxon>Pseudomonadota</taxon>
        <taxon>Gammaproteobacteria</taxon>
        <taxon>Enterobacterales</taxon>
        <taxon>Enterobacteriaceae</taxon>
        <taxon>Salmonella</taxon>
    </lineage>
</organism>
<comment type="caution">
    <text evidence="1">The sequence shown here is derived from an EMBL/GenBank/DDBJ whole genome shotgun (WGS) entry which is preliminary data.</text>
</comment>
<dbReference type="PIRSF" id="PIRSF029202">
    <property type="entry name" value="UCP029202"/>
    <property type="match status" value="1"/>
</dbReference>
<protein>
    <submittedName>
        <fullName evidence="1">DUF2184 domain-containing protein</fullName>
    </submittedName>
</protein>
<name>A0A5I1MJP5_SALET</name>
<dbReference type="InterPro" id="IPR020049">
    <property type="entry name" value="Major_capsid-like"/>
</dbReference>
<dbReference type="AlphaFoldDB" id="A0A5I1MJP5"/>
<sequence>MFTIDANTVSNAGAFLVGQLERYDTTLNMPLLAYTWSRDIKLRTDVSIADEVSSFSNTSFAAPTSAGEDGESWISNSTNVIPGIDLSITKTGLPLTPWARQLSWTVFELAAAQQLGRPIDTQKLDAMNQVYQLNVDRQVYMGSKTLDVTGLLNQPSVKVAQAAKSWDTCTPDEIRDSINTGLTNAWKQTARAVVPDKLLVPPDQYAILVDRIVSTAGNRSVLDYLTENTIAYKQNGKPLDIQPVKWLDKDIAPTKGKNRMVFYTNDTKYVQFPLVPLQRTPMEYRDLRQIVTYYGKVGVVELRYSDTMHYMDGI</sequence>